<comment type="subcellular location">
    <subcellularLocation>
        <location evidence="2">Membrane</location>
        <topology evidence="2">Multi-pass membrane protein</topology>
    </subcellularLocation>
</comment>
<dbReference type="PROSITE" id="PS50885">
    <property type="entry name" value="HAMP"/>
    <property type="match status" value="1"/>
</dbReference>
<keyword evidence="6" id="KW-0812">Transmembrane</keyword>
<keyword evidence="5" id="KW-0808">Transferase</keyword>
<keyword evidence="4" id="KW-0597">Phosphoprotein</keyword>
<dbReference type="Pfam" id="PF08521">
    <property type="entry name" value="2CSK_N"/>
    <property type="match status" value="1"/>
</dbReference>
<evidence type="ECO:0000259" key="14">
    <source>
        <dbReference type="PROSITE" id="PS50885"/>
    </source>
</evidence>
<evidence type="ECO:0000256" key="8">
    <source>
        <dbReference type="ARBA" id="ARBA00022777"/>
    </source>
</evidence>
<dbReference type="PANTHER" id="PTHR45436:SF14">
    <property type="entry name" value="SENSOR PROTEIN QSEC"/>
    <property type="match status" value="1"/>
</dbReference>
<dbReference type="GO" id="GO:0016301">
    <property type="term" value="F:kinase activity"/>
    <property type="evidence" value="ECO:0007669"/>
    <property type="project" value="UniProtKB-KW"/>
</dbReference>
<dbReference type="SUPFAM" id="SSF47384">
    <property type="entry name" value="Homodimeric domain of signal transducing histidine kinase"/>
    <property type="match status" value="1"/>
</dbReference>
<dbReference type="InterPro" id="IPR003661">
    <property type="entry name" value="HisK_dim/P_dom"/>
</dbReference>
<dbReference type="PROSITE" id="PS50109">
    <property type="entry name" value="HIS_KIN"/>
    <property type="match status" value="1"/>
</dbReference>
<keyword evidence="10" id="KW-1133">Transmembrane helix</keyword>
<evidence type="ECO:0000256" key="3">
    <source>
        <dbReference type="ARBA" id="ARBA00012438"/>
    </source>
</evidence>
<evidence type="ECO:0000256" key="1">
    <source>
        <dbReference type="ARBA" id="ARBA00000085"/>
    </source>
</evidence>
<dbReference type="Gene3D" id="3.30.565.10">
    <property type="entry name" value="Histidine kinase-like ATPase, C-terminal domain"/>
    <property type="match status" value="1"/>
</dbReference>
<evidence type="ECO:0000256" key="10">
    <source>
        <dbReference type="ARBA" id="ARBA00022989"/>
    </source>
</evidence>
<evidence type="ECO:0000256" key="9">
    <source>
        <dbReference type="ARBA" id="ARBA00022840"/>
    </source>
</evidence>
<dbReference type="InterPro" id="IPR013727">
    <property type="entry name" value="2CSK_N"/>
</dbReference>
<evidence type="ECO:0000313" key="15">
    <source>
        <dbReference type="EMBL" id="NMG24983.1"/>
    </source>
</evidence>
<accession>A0ABX1PM24</accession>
<dbReference type="EMBL" id="WTVG01000022">
    <property type="protein sequence ID" value="NMG24983.1"/>
    <property type="molecule type" value="Genomic_DNA"/>
</dbReference>
<name>A0ABX1PM24_9RHOO</name>
<keyword evidence="11" id="KW-0902">Two-component regulatory system</keyword>
<evidence type="ECO:0000256" key="7">
    <source>
        <dbReference type="ARBA" id="ARBA00022741"/>
    </source>
</evidence>
<evidence type="ECO:0000259" key="13">
    <source>
        <dbReference type="PROSITE" id="PS50109"/>
    </source>
</evidence>
<evidence type="ECO:0000256" key="2">
    <source>
        <dbReference type="ARBA" id="ARBA00004141"/>
    </source>
</evidence>
<comment type="caution">
    <text evidence="15">The sequence shown here is derived from an EMBL/GenBank/DDBJ whole genome shotgun (WGS) entry which is preliminary data.</text>
</comment>
<proteinExistence type="predicted"/>
<keyword evidence="7" id="KW-0547">Nucleotide-binding</keyword>
<dbReference type="InterPro" id="IPR036890">
    <property type="entry name" value="HATPase_C_sf"/>
</dbReference>
<dbReference type="InterPro" id="IPR050428">
    <property type="entry name" value="TCS_sensor_his_kinase"/>
</dbReference>
<dbReference type="PANTHER" id="PTHR45436">
    <property type="entry name" value="SENSOR HISTIDINE KINASE YKOH"/>
    <property type="match status" value="1"/>
</dbReference>
<dbReference type="InterPro" id="IPR003594">
    <property type="entry name" value="HATPase_dom"/>
</dbReference>
<feature type="domain" description="Histidine kinase" evidence="13">
    <location>
        <begin position="270"/>
        <end position="484"/>
    </location>
</feature>
<organism evidence="15 16">
    <name type="scientific">Aromatoleum anaerobium</name>
    <dbReference type="NCBI Taxonomy" id="182180"/>
    <lineage>
        <taxon>Bacteria</taxon>
        <taxon>Pseudomonadati</taxon>
        <taxon>Pseudomonadota</taxon>
        <taxon>Betaproteobacteria</taxon>
        <taxon>Rhodocyclales</taxon>
        <taxon>Rhodocyclaceae</taxon>
        <taxon>Aromatoleum</taxon>
    </lineage>
</organism>
<evidence type="ECO:0000256" key="4">
    <source>
        <dbReference type="ARBA" id="ARBA00022553"/>
    </source>
</evidence>
<dbReference type="Proteomes" id="UP000615989">
    <property type="component" value="Unassembled WGS sequence"/>
</dbReference>
<keyword evidence="16" id="KW-1185">Reference proteome</keyword>
<sequence length="492" mass="53826">MGSIRTRTLVLVLGLLATSMAAISWKSYSDAQHEIEELFDAQLAQTARLLEGMVDRDMTPSARESLQQTLNQASSAREAKRPGHPYESKVAFQVLDDRAGIVLQSASATADLFARLVSTLAADLPPQVAQPVGAPPTVAASRLVGYHNVPIDTHRWRVFVLQDVRDASWIVVGEREDVRGELVGKIALRSLLPDVIGLPLLAVLMWVAIGWSLRPLKQMAVLIKARNPDNLAPLVIGRLPQELEPMVAALNRLLQQLNALLEREKRFLADAAHELRTPLAVLRIHAQNALDAPDPADRAESLRQLVRGVDRSTRLVAQLLTLARLEPNAVELGVETLDLHVFIRNELAEIIPLALERGQELTFVADETGDYRIQADRTSFAVLLQNLVGNAIQYTPEHGRLRVTLQTAPHSLTLHVQDSGPGVPDAMKGRLFERFLRGDTGTGAGAGLGLSIVQRVVELHGGTITLGDAELGGLDVRVDLPRQHHRDRSGLE</sequence>
<dbReference type="RefSeq" id="WP_169118355.1">
    <property type="nucleotide sequence ID" value="NZ_WTVG02000039.1"/>
</dbReference>
<dbReference type="InterPro" id="IPR004358">
    <property type="entry name" value="Sig_transdc_His_kin-like_C"/>
</dbReference>
<protein>
    <recommendedName>
        <fullName evidence="3">histidine kinase</fullName>
        <ecNumber evidence="3">2.7.13.3</ecNumber>
    </recommendedName>
</protein>
<dbReference type="Pfam" id="PF00512">
    <property type="entry name" value="HisKA"/>
    <property type="match status" value="1"/>
</dbReference>
<keyword evidence="8 15" id="KW-0418">Kinase</keyword>
<dbReference type="Pfam" id="PF02518">
    <property type="entry name" value="HATPase_c"/>
    <property type="match status" value="1"/>
</dbReference>
<reference evidence="15" key="1">
    <citation type="submission" date="2019-12" db="EMBL/GenBank/DDBJ databases">
        <title>Comparative genomics gives insights into the taxonomy of the Azoarcus-Aromatoleum group and reveals separate origins of nif in the plant-associated Azoarcus and non-plant-associated Aromatoleum sub-groups.</title>
        <authorList>
            <person name="Lafos M."/>
            <person name="Maluk M."/>
            <person name="Batista M."/>
            <person name="Junghare M."/>
            <person name="Carmona M."/>
            <person name="Faoro H."/>
            <person name="Cruz L.M."/>
            <person name="Battistoni F."/>
            <person name="De Souza E."/>
            <person name="Pedrosa F."/>
            <person name="Chen W.-M."/>
            <person name="Poole P.S."/>
            <person name="Dixon R.A."/>
            <person name="James E.K."/>
        </authorList>
    </citation>
    <scope>NUCLEOTIDE SEQUENCE</scope>
    <source>
        <strain evidence="15">LuFRes1</strain>
    </source>
</reference>
<dbReference type="SMART" id="SM00387">
    <property type="entry name" value="HATPase_c"/>
    <property type="match status" value="1"/>
</dbReference>
<comment type="catalytic activity">
    <reaction evidence="1">
        <text>ATP + protein L-histidine = ADP + protein N-phospho-L-histidine.</text>
        <dbReference type="EC" id="2.7.13.3"/>
    </reaction>
</comment>
<gene>
    <name evidence="15" type="ORF">GO606_09640</name>
</gene>
<dbReference type="CDD" id="cd00082">
    <property type="entry name" value="HisKA"/>
    <property type="match status" value="1"/>
</dbReference>
<evidence type="ECO:0000256" key="6">
    <source>
        <dbReference type="ARBA" id="ARBA00022692"/>
    </source>
</evidence>
<evidence type="ECO:0000256" key="11">
    <source>
        <dbReference type="ARBA" id="ARBA00023012"/>
    </source>
</evidence>
<dbReference type="InterPro" id="IPR003660">
    <property type="entry name" value="HAMP_dom"/>
</dbReference>
<evidence type="ECO:0000256" key="5">
    <source>
        <dbReference type="ARBA" id="ARBA00022679"/>
    </source>
</evidence>
<evidence type="ECO:0000256" key="12">
    <source>
        <dbReference type="ARBA" id="ARBA00023136"/>
    </source>
</evidence>
<evidence type="ECO:0000313" key="16">
    <source>
        <dbReference type="Proteomes" id="UP000615989"/>
    </source>
</evidence>
<dbReference type="EC" id="2.7.13.3" evidence="3"/>
<dbReference type="SUPFAM" id="SSF55874">
    <property type="entry name" value="ATPase domain of HSP90 chaperone/DNA topoisomerase II/histidine kinase"/>
    <property type="match status" value="1"/>
</dbReference>
<dbReference type="InterPro" id="IPR005467">
    <property type="entry name" value="His_kinase_dom"/>
</dbReference>
<dbReference type="SMART" id="SM00388">
    <property type="entry name" value="HisKA"/>
    <property type="match status" value="1"/>
</dbReference>
<dbReference type="InterPro" id="IPR036097">
    <property type="entry name" value="HisK_dim/P_sf"/>
</dbReference>
<keyword evidence="9" id="KW-0067">ATP-binding</keyword>
<dbReference type="PRINTS" id="PR00344">
    <property type="entry name" value="BCTRLSENSOR"/>
</dbReference>
<keyword evidence="12" id="KW-0472">Membrane</keyword>
<feature type="domain" description="HAMP" evidence="14">
    <location>
        <begin position="210"/>
        <end position="262"/>
    </location>
</feature>
<dbReference type="Gene3D" id="1.10.287.130">
    <property type="match status" value="1"/>
</dbReference>